<organism evidence="6 7">
    <name type="scientific">Candidatus Shapirobacteria bacterium CG09_land_8_20_14_0_10_49_15</name>
    <dbReference type="NCBI Taxonomy" id="1974482"/>
    <lineage>
        <taxon>Bacteria</taxon>
        <taxon>Candidatus Shapironibacteriota</taxon>
    </lineage>
</organism>
<protein>
    <recommendedName>
        <fullName evidence="8">UDP-N-acetylmuramoyl-tripeptide--D-alanyl-D-alanine ligase</fullName>
    </recommendedName>
</protein>
<dbReference type="SUPFAM" id="SSF53623">
    <property type="entry name" value="MurD-like peptide ligases, catalytic domain"/>
    <property type="match status" value="1"/>
</dbReference>
<reference evidence="7" key="1">
    <citation type="submission" date="2017-09" db="EMBL/GenBank/DDBJ databases">
        <title>Depth-based differentiation of microbial function through sediment-hosted aquifers and enrichment of novel symbionts in the deep terrestrial subsurface.</title>
        <authorList>
            <person name="Probst A.J."/>
            <person name="Ladd B."/>
            <person name="Jarett J.K."/>
            <person name="Geller-Mcgrath D.E."/>
            <person name="Sieber C.M.K."/>
            <person name="Emerson J.B."/>
            <person name="Anantharaman K."/>
            <person name="Thomas B.C."/>
            <person name="Malmstrom R."/>
            <person name="Stieglmeier M."/>
            <person name="Klingl A."/>
            <person name="Woyke T."/>
            <person name="Ryan C.M."/>
            <person name="Banfield J.F."/>
        </authorList>
    </citation>
    <scope>NUCLEOTIDE SEQUENCE [LARGE SCALE GENOMIC DNA]</scope>
</reference>
<evidence type="ECO:0000256" key="3">
    <source>
        <dbReference type="ARBA" id="ARBA00022840"/>
    </source>
</evidence>
<evidence type="ECO:0000313" key="6">
    <source>
        <dbReference type="EMBL" id="PIU02251.1"/>
    </source>
</evidence>
<dbReference type="Pfam" id="PF08245">
    <property type="entry name" value="Mur_ligase_M"/>
    <property type="match status" value="1"/>
</dbReference>
<dbReference type="Gene3D" id="3.90.190.20">
    <property type="entry name" value="Mur ligase, C-terminal domain"/>
    <property type="match status" value="1"/>
</dbReference>
<dbReference type="GO" id="GO:0016881">
    <property type="term" value="F:acid-amino acid ligase activity"/>
    <property type="evidence" value="ECO:0007669"/>
    <property type="project" value="InterPro"/>
</dbReference>
<dbReference type="AlphaFoldDB" id="A0A2M6XB63"/>
<feature type="domain" description="Mur ligase central" evidence="5">
    <location>
        <begin position="34"/>
        <end position="224"/>
    </location>
</feature>
<sequence length="406" mass="44831">MPQTAWWKQPYHQTRRLAAHWWLQRHPQVTVIGVTGSYGKTNTVRAIQTVLAEKFKVLPTEINLDTNYNLPITLLRLRNHQKLVLEYGVDHAGEMATHLQLVTPSVAVVTGINPTHAEPELLGSLQGIIKEKSQLFARAGLTILNKDDPDVQQMKPAGKVWWYSTQGQADFWADQIRVNLQGTSFRLHCRSTSEEAFGHHPRRNFHTGLVGRHFVQACLAAAAVGVHEGVGWPQIKAGLAKLTPLRGRLSLEPGPRGSTWLNDALRANPASTLAGLQTLADLPTKNKRLAVLGEMGELGDQAEKEHRRVGRAVARLKIDYLIGVGPLQKLAVAASQMPKDKAFAVSNVQEAAAALKKILRQGDLVYLKGSLLRHMERVLLILQGQPVGCPKVVCDHYDQCPTCAEL</sequence>
<evidence type="ECO:0000259" key="5">
    <source>
        <dbReference type="Pfam" id="PF08245"/>
    </source>
</evidence>
<keyword evidence="3" id="KW-0067">ATP-binding</keyword>
<dbReference type="EMBL" id="PEZK01000020">
    <property type="protein sequence ID" value="PIU02251.1"/>
    <property type="molecule type" value="Genomic_DNA"/>
</dbReference>
<dbReference type="Gene3D" id="3.40.1190.10">
    <property type="entry name" value="Mur-like, catalytic domain"/>
    <property type="match status" value="1"/>
</dbReference>
<dbReference type="InterPro" id="IPR004101">
    <property type="entry name" value="Mur_ligase_C"/>
</dbReference>
<evidence type="ECO:0008006" key="8">
    <source>
        <dbReference type="Google" id="ProtNLM"/>
    </source>
</evidence>
<dbReference type="InterPro" id="IPR036565">
    <property type="entry name" value="Mur-like_cat_sf"/>
</dbReference>
<evidence type="ECO:0000313" key="7">
    <source>
        <dbReference type="Proteomes" id="UP000231214"/>
    </source>
</evidence>
<gene>
    <name evidence="6" type="ORF">COT66_01280</name>
</gene>
<dbReference type="InterPro" id="IPR013221">
    <property type="entry name" value="Mur_ligase_cen"/>
</dbReference>
<dbReference type="PANTHER" id="PTHR43024">
    <property type="entry name" value="UDP-N-ACETYLMURAMOYL-TRIPEPTIDE--D-ALANYL-D-ALANINE LIGASE"/>
    <property type="match status" value="1"/>
</dbReference>
<feature type="domain" description="Mur ligase C-terminal" evidence="4">
    <location>
        <begin position="247"/>
        <end position="370"/>
    </location>
</feature>
<dbReference type="Proteomes" id="UP000231214">
    <property type="component" value="Unassembled WGS sequence"/>
</dbReference>
<dbReference type="InterPro" id="IPR036615">
    <property type="entry name" value="Mur_ligase_C_dom_sf"/>
</dbReference>
<keyword evidence="1" id="KW-0436">Ligase</keyword>
<accession>A0A2M6XB63</accession>
<dbReference type="Pfam" id="PF02875">
    <property type="entry name" value="Mur_ligase_C"/>
    <property type="match status" value="1"/>
</dbReference>
<evidence type="ECO:0000256" key="1">
    <source>
        <dbReference type="ARBA" id="ARBA00022598"/>
    </source>
</evidence>
<dbReference type="PANTHER" id="PTHR43024:SF1">
    <property type="entry name" value="UDP-N-ACETYLMURAMOYL-TRIPEPTIDE--D-ALANYL-D-ALANINE LIGASE"/>
    <property type="match status" value="1"/>
</dbReference>
<dbReference type="SUPFAM" id="SSF53244">
    <property type="entry name" value="MurD-like peptide ligases, peptide-binding domain"/>
    <property type="match status" value="1"/>
</dbReference>
<evidence type="ECO:0000259" key="4">
    <source>
        <dbReference type="Pfam" id="PF02875"/>
    </source>
</evidence>
<name>A0A2M6XB63_9BACT</name>
<dbReference type="InterPro" id="IPR051046">
    <property type="entry name" value="MurCDEF_CellWall_CoF430Synth"/>
</dbReference>
<evidence type="ECO:0000256" key="2">
    <source>
        <dbReference type="ARBA" id="ARBA00022741"/>
    </source>
</evidence>
<proteinExistence type="predicted"/>
<comment type="caution">
    <text evidence="6">The sequence shown here is derived from an EMBL/GenBank/DDBJ whole genome shotgun (WGS) entry which is preliminary data.</text>
</comment>
<keyword evidence="2" id="KW-0547">Nucleotide-binding</keyword>
<dbReference type="GO" id="GO:0005524">
    <property type="term" value="F:ATP binding"/>
    <property type="evidence" value="ECO:0007669"/>
    <property type="project" value="UniProtKB-KW"/>
</dbReference>